<feature type="non-terminal residue" evidence="3">
    <location>
        <position position="53"/>
    </location>
</feature>
<dbReference type="InterPro" id="IPR018929">
    <property type="entry name" value="DUF2510"/>
</dbReference>
<sequence>MSVQPGWYVDPADPETRRYWDGEGWIGAPIPVDAPPPAGPPPPEPAPAPPAGG</sequence>
<dbReference type="AlphaFoldDB" id="A0A317JV96"/>
<evidence type="ECO:0000313" key="4">
    <source>
        <dbReference type="Proteomes" id="UP000245683"/>
    </source>
</evidence>
<dbReference type="RefSeq" id="WP_123827095.1">
    <property type="nucleotide sequence ID" value="NZ_QGSV01000296.1"/>
</dbReference>
<dbReference type="Pfam" id="PF10708">
    <property type="entry name" value="DUF2510"/>
    <property type="match status" value="1"/>
</dbReference>
<evidence type="ECO:0000313" key="3">
    <source>
        <dbReference type="EMBL" id="PWU44677.1"/>
    </source>
</evidence>
<feature type="compositionally biased region" description="Pro residues" evidence="1">
    <location>
        <begin position="32"/>
        <end position="53"/>
    </location>
</feature>
<evidence type="ECO:0000259" key="2">
    <source>
        <dbReference type="Pfam" id="PF10708"/>
    </source>
</evidence>
<comment type="caution">
    <text evidence="3">The sequence shown here is derived from an EMBL/GenBank/DDBJ whole genome shotgun (WGS) entry which is preliminary data.</text>
</comment>
<gene>
    <name evidence="3" type="ORF">DLJ46_24755</name>
</gene>
<feature type="domain" description="DUF2510" evidence="2">
    <location>
        <begin position="5"/>
        <end position="38"/>
    </location>
</feature>
<organism evidence="3 4">
    <name type="scientific">Micromonospora globispora</name>
    <dbReference type="NCBI Taxonomy" id="1450148"/>
    <lineage>
        <taxon>Bacteria</taxon>
        <taxon>Bacillati</taxon>
        <taxon>Actinomycetota</taxon>
        <taxon>Actinomycetes</taxon>
        <taxon>Micromonosporales</taxon>
        <taxon>Micromonosporaceae</taxon>
        <taxon>Micromonospora</taxon>
    </lineage>
</organism>
<feature type="region of interest" description="Disordered" evidence="1">
    <location>
        <begin position="22"/>
        <end position="53"/>
    </location>
</feature>
<protein>
    <submittedName>
        <fullName evidence="3">Transporter</fullName>
    </submittedName>
</protein>
<name>A0A317JV96_9ACTN</name>
<dbReference type="EMBL" id="QGSV01000296">
    <property type="protein sequence ID" value="PWU44677.1"/>
    <property type="molecule type" value="Genomic_DNA"/>
</dbReference>
<keyword evidence="4" id="KW-1185">Reference proteome</keyword>
<reference evidence="4" key="1">
    <citation type="submission" date="2018-05" db="EMBL/GenBank/DDBJ databases">
        <title>Micromonospora globispora sp. nov. and Micromonospora rugosa sp. nov., isolated from marine sediment.</title>
        <authorList>
            <person name="Carro L."/>
            <person name="Aysel V."/>
            <person name="Cetin D."/>
            <person name="Igual J.M."/>
            <person name="Klenk H.-P."/>
            <person name="Trujillo M.E."/>
            <person name="Sahin N."/>
        </authorList>
    </citation>
    <scope>NUCLEOTIDE SEQUENCE [LARGE SCALE GENOMIC DNA]</scope>
    <source>
        <strain evidence="4">S2904</strain>
    </source>
</reference>
<accession>A0A317JV96</accession>
<proteinExistence type="predicted"/>
<evidence type="ECO:0000256" key="1">
    <source>
        <dbReference type="SAM" id="MobiDB-lite"/>
    </source>
</evidence>
<dbReference type="Proteomes" id="UP000245683">
    <property type="component" value="Unassembled WGS sequence"/>
</dbReference>